<comment type="caution">
    <text evidence="1">The sequence shown here is derived from an EMBL/GenBank/DDBJ whole genome shotgun (WGS) entry which is preliminary data.</text>
</comment>
<proteinExistence type="predicted"/>
<reference evidence="1 2" key="1">
    <citation type="journal article" date="2020" name="Nat. Food">
        <title>A phased Vanilla planifolia genome enables genetic improvement of flavour and production.</title>
        <authorList>
            <person name="Hasing T."/>
            <person name="Tang H."/>
            <person name="Brym M."/>
            <person name="Khazi F."/>
            <person name="Huang T."/>
            <person name="Chambers A.H."/>
        </authorList>
    </citation>
    <scope>NUCLEOTIDE SEQUENCE [LARGE SCALE GENOMIC DNA]</scope>
    <source>
        <tissue evidence="1">Leaf</tissue>
    </source>
</reference>
<name>A0A835RJ55_VANPL</name>
<dbReference type="Proteomes" id="UP000636800">
    <property type="component" value="Chromosome 2"/>
</dbReference>
<dbReference type="OrthoDB" id="1923765at2759"/>
<accession>A0A835RJ55</accession>
<evidence type="ECO:0000313" key="1">
    <source>
        <dbReference type="EMBL" id="KAG0493086.1"/>
    </source>
</evidence>
<sequence length="117" mass="13357">MHGLFCLKSLKRALRGSSRTPSSLLIIRPCLSLDEYQKLVFNAFEVEADIASMKDALEITIGEKEEAFVKHEILETKLDVISSKLNIALVDAELLKEELVRMDIKTNRWFKYNGKEA</sequence>
<gene>
    <name evidence="1" type="ORF">HPP92_006484</name>
</gene>
<keyword evidence="2" id="KW-1185">Reference proteome</keyword>
<dbReference type="AlphaFoldDB" id="A0A835RJ55"/>
<organism evidence="1 2">
    <name type="scientific">Vanilla planifolia</name>
    <name type="common">Vanilla</name>
    <dbReference type="NCBI Taxonomy" id="51239"/>
    <lineage>
        <taxon>Eukaryota</taxon>
        <taxon>Viridiplantae</taxon>
        <taxon>Streptophyta</taxon>
        <taxon>Embryophyta</taxon>
        <taxon>Tracheophyta</taxon>
        <taxon>Spermatophyta</taxon>
        <taxon>Magnoliopsida</taxon>
        <taxon>Liliopsida</taxon>
        <taxon>Asparagales</taxon>
        <taxon>Orchidaceae</taxon>
        <taxon>Vanilloideae</taxon>
        <taxon>Vanilleae</taxon>
        <taxon>Vanilla</taxon>
    </lineage>
</organism>
<evidence type="ECO:0000313" key="2">
    <source>
        <dbReference type="Proteomes" id="UP000636800"/>
    </source>
</evidence>
<protein>
    <submittedName>
        <fullName evidence="1">Uncharacterized protein</fullName>
    </submittedName>
</protein>
<dbReference type="EMBL" id="JADCNL010000002">
    <property type="protein sequence ID" value="KAG0493086.1"/>
    <property type="molecule type" value="Genomic_DNA"/>
</dbReference>